<keyword evidence="8" id="KW-0067">ATP-binding</keyword>
<gene>
    <name evidence="8" type="ORF">AACH00_15270</name>
</gene>
<keyword evidence="5" id="KW-0418">Kinase</keyword>
<dbReference type="InterPro" id="IPR050351">
    <property type="entry name" value="BphY/WalK/GraS-like"/>
</dbReference>
<dbReference type="Proteomes" id="UP001379945">
    <property type="component" value="Unassembled WGS sequence"/>
</dbReference>
<keyword evidence="6" id="KW-0472">Membrane</keyword>
<evidence type="ECO:0000256" key="5">
    <source>
        <dbReference type="ARBA" id="ARBA00022777"/>
    </source>
</evidence>
<name>A0ABU9CB90_9BURK</name>
<reference evidence="8 9" key="1">
    <citation type="submission" date="2024-04" db="EMBL/GenBank/DDBJ databases">
        <title>Novel species of the genus Ideonella isolated from streams.</title>
        <authorList>
            <person name="Lu H."/>
        </authorList>
    </citation>
    <scope>NUCLEOTIDE SEQUENCE [LARGE SCALE GENOMIC DNA]</scope>
    <source>
        <strain evidence="8 9">LYT19W</strain>
    </source>
</reference>
<evidence type="ECO:0000256" key="6">
    <source>
        <dbReference type="SAM" id="Phobius"/>
    </source>
</evidence>
<evidence type="ECO:0000256" key="4">
    <source>
        <dbReference type="ARBA" id="ARBA00022679"/>
    </source>
</evidence>
<dbReference type="SUPFAM" id="SSF55874">
    <property type="entry name" value="ATPase domain of HSP90 chaperone/DNA topoisomerase II/histidine kinase"/>
    <property type="match status" value="1"/>
</dbReference>
<dbReference type="SMART" id="SM00387">
    <property type="entry name" value="HATPase_c"/>
    <property type="match status" value="1"/>
</dbReference>
<dbReference type="Pfam" id="PF02518">
    <property type="entry name" value="HATPase_c"/>
    <property type="match status" value="1"/>
</dbReference>
<dbReference type="InterPro" id="IPR003661">
    <property type="entry name" value="HisK_dim/P_dom"/>
</dbReference>
<evidence type="ECO:0000313" key="8">
    <source>
        <dbReference type="EMBL" id="MEK8047722.1"/>
    </source>
</evidence>
<evidence type="ECO:0000256" key="1">
    <source>
        <dbReference type="ARBA" id="ARBA00000085"/>
    </source>
</evidence>
<evidence type="ECO:0000256" key="3">
    <source>
        <dbReference type="ARBA" id="ARBA00022553"/>
    </source>
</evidence>
<dbReference type="GO" id="GO:0005524">
    <property type="term" value="F:ATP binding"/>
    <property type="evidence" value="ECO:0007669"/>
    <property type="project" value="UniProtKB-KW"/>
</dbReference>
<dbReference type="SUPFAM" id="SSF47384">
    <property type="entry name" value="Homodimeric domain of signal transducing histidine kinase"/>
    <property type="match status" value="1"/>
</dbReference>
<dbReference type="Pfam" id="PF00512">
    <property type="entry name" value="HisKA"/>
    <property type="match status" value="1"/>
</dbReference>
<protein>
    <recommendedName>
        <fullName evidence="2">histidine kinase</fullName>
        <ecNumber evidence="2">2.7.13.3</ecNumber>
    </recommendedName>
</protein>
<dbReference type="InterPro" id="IPR036097">
    <property type="entry name" value="HisK_dim/P_sf"/>
</dbReference>
<keyword evidence="6" id="KW-0812">Transmembrane</keyword>
<feature type="transmembrane region" description="Helical" evidence="6">
    <location>
        <begin position="16"/>
        <end position="34"/>
    </location>
</feature>
<dbReference type="PANTHER" id="PTHR42878:SF15">
    <property type="entry name" value="BACTERIOPHYTOCHROME"/>
    <property type="match status" value="1"/>
</dbReference>
<dbReference type="InterPro" id="IPR004358">
    <property type="entry name" value="Sig_transdc_His_kin-like_C"/>
</dbReference>
<dbReference type="Gene3D" id="3.30.565.10">
    <property type="entry name" value="Histidine kinase-like ATPase, C-terminal domain"/>
    <property type="match status" value="1"/>
</dbReference>
<dbReference type="EC" id="2.7.13.3" evidence="2"/>
<keyword evidence="6" id="KW-1133">Transmembrane helix</keyword>
<keyword evidence="9" id="KW-1185">Reference proteome</keyword>
<organism evidence="8 9">
    <name type="scientific">Ideonella margarita</name>
    <dbReference type="NCBI Taxonomy" id="2984191"/>
    <lineage>
        <taxon>Bacteria</taxon>
        <taxon>Pseudomonadati</taxon>
        <taxon>Pseudomonadota</taxon>
        <taxon>Betaproteobacteria</taxon>
        <taxon>Burkholderiales</taxon>
        <taxon>Sphaerotilaceae</taxon>
        <taxon>Ideonella</taxon>
    </lineage>
</organism>
<feature type="transmembrane region" description="Helical" evidence="6">
    <location>
        <begin position="40"/>
        <end position="62"/>
    </location>
</feature>
<dbReference type="EMBL" id="JBBUTI010000010">
    <property type="protein sequence ID" value="MEK8047722.1"/>
    <property type="molecule type" value="Genomic_DNA"/>
</dbReference>
<dbReference type="PROSITE" id="PS50109">
    <property type="entry name" value="HIS_KIN"/>
    <property type="match status" value="1"/>
</dbReference>
<accession>A0ABU9CB90</accession>
<evidence type="ECO:0000259" key="7">
    <source>
        <dbReference type="PROSITE" id="PS50109"/>
    </source>
</evidence>
<comment type="catalytic activity">
    <reaction evidence="1">
        <text>ATP + protein L-histidine = ADP + protein N-phospho-L-histidine.</text>
        <dbReference type="EC" id="2.7.13.3"/>
    </reaction>
</comment>
<dbReference type="RefSeq" id="WP_341400028.1">
    <property type="nucleotide sequence ID" value="NZ_JBBUTI010000010.1"/>
</dbReference>
<keyword evidence="4" id="KW-0808">Transferase</keyword>
<dbReference type="Gene3D" id="1.10.287.130">
    <property type="match status" value="1"/>
</dbReference>
<sequence length="529" mass="58242">MQRLPSVRRVQGRGQVAALAVAAVLALLLAWWLLGRGDVAALWLVLPWLGFGAACAAAGALWGRNQGAFELREARLDRQVLGDLADTWIWQTDAGHRLTQWRPPQGAPAEAWTPEHTGQVHLHERFELLGPTGPSHVLRTRLDTHSAVNDLVVQWVGQGTRWRLRAQPLFDADGHFCGHLGSAVPLDDTEQQRFDQALLTSLWPDLDVVAIALKPALPGHWCVAALSPEAHRLMRLDTRDVRGMDWDAALALLPEGLAQGAASLSVGQQREAGDWQLSLRALGPEATHGRLLVLRLKSAPMAVADTTTAADQDSFVYSVSHDLRAPIRVVEGFARILKEDYGRFLDRIGNDHLDRVLAAAARMNSMIDALLALSRLQSQPLVRKPVDLSQLANYILEDLRREAPDRAAAISIEPGLIVNGDPTLLRIAMENLLGNAWKYSGQCAHTIIEFRREQHDGKPVMVVADNGAGFDMRFADRLFGVFQRLHSAKDFQGTGVGLASVRRILRRHGGDIWAESEVGKGARFYFTLA</sequence>
<dbReference type="CDD" id="cd00082">
    <property type="entry name" value="HisKA"/>
    <property type="match status" value="1"/>
</dbReference>
<dbReference type="PANTHER" id="PTHR42878">
    <property type="entry name" value="TWO-COMPONENT HISTIDINE KINASE"/>
    <property type="match status" value="1"/>
</dbReference>
<dbReference type="InterPro" id="IPR036890">
    <property type="entry name" value="HATPase_C_sf"/>
</dbReference>
<dbReference type="InterPro" id="IPR003594">
    <property type="entry name" value="HATPase_dom"/>
</dbReference>
<keyword evidence="3" id="KW-0597">Phosphoprotein</keyword>
<evidence type="ECO:0000256" key="2">
    <source>
        <dbReference type="ARBA" id="ARBA00012438"/>
    </source>
</evidence>
<feature type="domain" description="Histidine kinase" evidence="7">
    <location>
        <begin position="318"/>
        <end position="529"/>
    </location>
</feature>
<keyword evidence="8" id="KW-0547">Nucleotide-binding</keyword>
<dbReference type="InterPro" id="IPR005467">
    <property type="entry name" value="His_kinase_dom"/>
</dbReference>
<comment type="caution">
    <text evidence="8">The sequence shown here is derived from an EMBL/GenBank/DDBJ whole genome shotgun (WGS) entry which is preliminary data.</text>
</comment>
<proteinExistence type="predicted"/>
<dbReference type="SMART" id="SM00388">
    <property type="entry name" value="HisKA"/>
    <property type="match status" value="1"/>
</dbReference>
<evidence type="ECO:0000313" key="9">
    <source>
        <dbReference type="Proteomes" id="UP001379945"/>
    </source>
</evidence>
<dbReference type="PRINTS" id="PR00344">
    <property type="entry name" value="BCTRLSENSOR"/>
</dbReference>